<reference evidence="1 2" key="1">
    <citation type="submission" date="2019-07" db="EMBL/GenBank/DDBJ databases">
        <title>WGS assembly of Gossypium tomentosum.</title>
        <authorList>
            <person name="Chen Z.J."/>
            <person name="Sreedasyam A."/>
            <person name="Ando A."/>
            <person name="Song Q."/>
            <person name="De L."/>
            <person name="Hulse-Kemp A."/>
            <person name="Ding M."/>
            <person name="Ye W."/>
            <person name="Kirkbride R."/>
            <person name="Jenkins J."/>
            <person name="Plott C."/>
            <person name="Lovell J."/>
            <person name="Lin Y.-M."/>
            <person name="Vaughn R."/>
            <person name="Liu B."/>
            <person name="Li W."/>
            <person name="Simpson S."/>
            <person name="Scheffler B."/>
            <person name="Saski C."/>
            <person name="Grover C."/>
            <person name="Hu G."/>
            <person name="Conover J."/>
            <person name="Carlson J."/>
            <person name="Shu S."/>
            <person name="Boston L."/>
            <person name="Williams M."/>
            <person name="Peterson D."/>
            <person name="Mcgee K."/>
            <person name="Jones D."/>
            <person name="Wendel J."/>
            <person name="Stelly D."/>
            <person name="Grimwood J."/>
            <person name="Schmutz J."/>
        </authorList>
    </citation>
    <scope>NUCLEOTIDE SEQUENCE [LARGE SCALE GENOMIC DNA]</scope>
    <source>
        <strain evidence="1">7179.01</strain>
    </source>
</reference>
<name>A0A5D2R8P7_GOSTO</name>
<dbReference type="AlphaFoldDB" id="A0A5D2R8P7"/>
<protein>
    <submittedName>
        <fullName evidence="1">Uncharacterized protein</fullName>
    </submittedName>
</protein>
<dbReference type="Proteomes" id="UP000322667">
    <property type="component" value="Chromosome A03"/>
</dbReference>
<dbReference type="EMBL" id="CM017612">
    <property type="protein sequence ID" value="TYI36688.1"/>
    <property type="molecule type" value="Genomic_DNA"/>
</dbReference>
<organism evidence="1 2">
    <name type="scientific">Gossypium tomentosum</name>
    <name type="common">Hawaiian cotton</name>
    <name type="synonym">Gossypium sandvicense</name>
    <dbReference type="NCBI Taxonomy" id="34277"/>
    <lineage>
        <taxon>Eukaryota</taxon>
        <taxon>Viridiplantae</taxon>
        <taxon>Streptophyta</taxon>
        <taxon>Embryophyta</taxon>
        <taxon>Tracheophyta</taxon>
        <taxon>Spermatophyta</taxon>
        <taxon>Magnoliopsida</taxon>
        <taxon>eudicotyledons</taxon>
        <taxon>Gunneridae</taxon>
        <taxon>Pentapetalae</taxon>
        <taxon>rosids</taxon>
        <taxon>malvids</taxon>
        <taxon>Malvales</taxon>
        <taxon>Malvaceae</taxon>
        <taxon>Malvoideae</taxon>
        <taxon>Gossypium</taxon>
    </lineage>
</organism>
<evidence type="ECO:0000313" key="1">
    <source>
        <dbReference type="EMBL" id="TYI36688.1"/>
    </source>
</evidence>
<gene>
    <name evidence="1" type="ORF">ES332_A03G158100v1</name>
</gene>
<proteinExistence type="predicted"/>
<accession>A0A5D2R8P7</accession>
<keyword evidence="2" id="KW-1185">Reference proteome</keyword>
<sequence>MSRLLQTVERSLIHRILHSTKSSFISYSTFSPNGQKNITSHYCPLPLSLTKHIRPPYLKPCLIVLVRLFSSRNNHRHISRHCKKLLKSFSKFDTSKVIISINLTFIGFQVAHLNNMGFQFQVGIFWVLAQIDPRHLL</sequence>
<evidence type="ECO:0000313" key="2">
    <source>
        <dbReference type="Proteomes" id="UP000322667"/>
    </source>
</evidence>